<dbReference type="Gene3D" id="1.20.1440.160">
    <property type="entry name" value="Tumor necrosis factor alpha-induced protein 8-like"/>
    <property type="match status" value="1"/>
</dbReference>
<dbReference type="AlphaFoldDB" id="A0A6G3MIY3"/>
<dbReference type="GO" id="GO:0042981">
    <property type="term" value="P:regulation of apoptotic process"/>
    <property type="evidence" value="ECO:0007669"/>
    <property type="project" value="InterPro"/>
</dbReference>
<evidence type="ECO:0000313" key="1">
    <source>
        <dbReference type="EMBL" id="NDJ94002.1"/>
    </source>
</evidence>
<dbReference type="OrthoDB" id="10055976at2759"/>
<accession>A0A6G3MIY3</accession>
<protein>
    <submittedName>
        <fullName evidence="1">Tumor necrosis factor alpha-induced protein 8-like protein 2 (Trinotate prediction)</fullName>
    </submittedName>
</protein>
<reference evidence="1" key="1">
    <citation type="submission" date="2018-11" db="EMBL/GenBank/DDBJ databases">
        <title>Henneguya salminicola genome and transcriptome.</title>
        <authorList>
            <person name="Yahalomi D."/>
            <person name="Atkinson S.D."/>
            <person name="Neuhof M."/>
            <person name="Chang E.S."/>
            <person name="Philippe H."/>
            <person name="Cartwright P."/>
            <person name="Bartholomew J.L."/>
            <person name="Huchon D."/>
        </authorList>
    </citation>
    <scope>NUCLEOTIDE SEQUENCE</scope>
    <source>
        <strain evidence="1">Hz1</strain>
        <tissue evidence="1">Whole</tissue>
    </source>
</reference>
<dbReference type="InterPro" id="IPR008477">
    <property type="entry name" value="TNFAIP8-like"/>
</dbReference>
<organism evidence="1">
    <name type="scientific">Henneguya salminicola</name>
    <name type="common">Myxosporean</name>
    <dbReference type="NCBI Taxonomy" id="69463"/>
    <lineage>
        <taxon>Eukaryota</taxon>
        <taxon>Metazoa</taxon>
        <taxon>Cnidaria</taxon>
        <taxon>Myxozoa</taxon>
        <taxon>Myxosporea</taxon>
        <taxon>Bivalvulida</taxon>
        <taxon>Platysporina</taxon>
        <taxon>Myxobolidae</taxon>
        <taxon>Henneguya</taxon>
    </lineage>
</organism>
<dbReference type="PANTHER" id="PTHR12757">
    <property type="entry name" value="TUMOR NECROSIS FACTOR INDUCED PROTEIN"/>
    <property type="match status" value="1"/>
</dbReference>
<dbReference type="PANTHER" id="PTHR12757:SF1">
    <property type="entry name" value="PROTEIN SALIVARY GLANDS MARRED"/>
    <property type="match status" value="1"/>
</dbReference>
<dbReference type="GO" id="GO:0005737">
    <property type="term" value="C:cytoplasm"/>
    <property type="evidence" value="ECO:0007669"/>
    <property type="project" value="TreeGrafter"/>
</dbReference>
<dbReference type="EMBL" id="GHBP01006020">
    <property type="protein sequence ID" value="NDJ94002.1"/>
    <property type="molecule type" value="Transcribed_RNA"/>
</dbReference>
<dbReference type="InterPro" id="IPR038355">
    <property type="entry name" value="TNFAIP8_sf"/>
</dbReference>
<proteinExistence type="predicted"/>
<name>A0A6G3MIY3_HENSL</name>
<dbReference type="Pfam" id="PF05527">
    <property type="entry name" value="TNFAIP8"/>
    <property type="match status" value="1"/>
</dbReference>
<sequence length="195" mass="22953">MTKKSKEDQEEEISKQSLKMRLQKKVASGLINKNTVKTFLSENHFKMLEDLYHLLKTENNKTEGKKYVDYLIKIVVKIFILQKNERLTKEEQKTIEKLNQSIQNVVKCLITFWEESELFDVDFLIAKFAEIKTDIMGILKHHLTPKNQNKAAYILDYISNKKRLENIFLNPTPEIQIHTLKVSKDLSLLLETNEI</sequence>